<dbReference type="CDD" id="cd00609">
    <property type="entry name" value="AAT_like"/>
    <property type="match status" value="1"/>
</dbReference>
<dbReference type="GO" id="GO:0030170">
    <property type="term" value="F:pyridoxal phosphate binding"/>
    <property type="evidence" value="ECO:0007669"/>
    <property type="project" value="InterPro"/>
</dbReference>
<dbReference type="Pfam" id="PF00155">
    <property type="entry name" value="Aminotran_1_2"/>
    <property type="match status" value="1"/>
</dbReference>
<dbReference type="AlphaFoldDB" id="A0A7X0RPW3"/>
<dbReference type="PANTHER" id="PTHR46577">
    <property type="entry name" value="HTH-TYPE TRANSCRIPTIONAL REGULATORY PROTEIN GABR"/>
    <property type="match status" value="1"/>
</dbReference>
<accession>A0A7X0RPW3</accession>
<keyword evidence="6" id="KW-0238">DNA-binding</keyword>
<dbReference type="Proteomes" id="UP000547209">
    <property type="component" value="Unassembled WGS sequence"/>
</dbReference>
<evidence type="ECO:0000259" key="8">
    <source>
        <dbReference type="PROSITE" id="PS50949"/>
    </source>
</evidence>
<organism evidence="9 10">
    <name type="scientific">Cohnella nanjingensis</name>
    <dbReference type="NCBI Taxonomy" id="1387779"/>
    <lineage>
        <taxon>Bacteria</taxon>
        <taxon>Bacillati</taxon>
        <taxon>Bacillota</taxon>
        <taxon>Bacilli</taxon>
        <taxon>Bacillales</taxon>
        <taxon>Paenibacillaceae</taxon>
        <taxon>Cohnella</taxon>
    </lineage>
</organism>
<dbReference type="CDD" id="cd07377">
    <property type="entry name" value="WHTH_GntR"/>
    <property type="match status" value="1"/>
</dbReference>
<dbReference type="SMART" id="SM00345">
    <property type="entry name" value="HTH_GNTR"/>
    <property type="match status" value="1"/>
</dbReference>
<dbReference type="SUPFAM" id="SSF53383">
    <property type="entry name" value="PLP-dependent transferases"/>
    <property type="match status" value="1"/>
</dbReference>
<name>A0A7X0RPW3_9BACL</name>
<keyword evidence="10" id="KW-1185">Reference proteome</keyword>
<evidence type="ECO:0000256" key="4">
    <source>
        <dbReference type="ARBA" id="ARBA00022898"/>
    </source>
</evidence>
<dbReference type="GO" id="GO:0003700">
    <property type="term" value="F:DNA-binding transcription factor activity"/>
    <property type="evidence" value="ECO:0007669"/>
    <property type="project" value="InterPro"/>
</dbReference>
<dbReference type="PROSITE" id="PS50949">
    <property type="entry name" value="HTH_GNTR"/>
    <property type="match status" value="1"/>
</dbReference>
<evidence type="ECO:0000256" key="2">
    <source>
        <dbReference type="ARBA" id="ARBA00005384"/>
    </source>
</evidence>
<keyword evidence="5" id="KW-0805">Transcription regulation</keyword>
<comment type="cofactor">
    <cofactor evidence="1">
        <name>pyridoxal 5'-phosphate</name>
        <dbReference type="ChEBI" id="CHEBI:597326"/>
    </cofactor>
</comment>
<keyword evidence="4" id="KW-0663">Pyridoxal phosphate</keyword>
<evidence type="ECO:0000256" key="1">
    <source>
        <dbReference type="ARBA" id="ARBA00001933"/>
    </source>
</evidence>
<keyword evidence="7" id="KW-0804">Transcription</keyword>
<dbReference type="InterPro" id="IPR004839">
    <property type="entry name" value="Aminotransferase_I/II_large"/>
</dbReference>
<dbReference type="InterPro" id="IPR036390">
    <property type="entry name" value="WH_DNA-bd_sf"/>
</dbReference>
<dbReference type="EMBL" id="JACJVP010000007">
    <property type="protein sequence ID" value="MBB6670230.1"/>
    <property type="molecule type" value="Genomic_DNA"/>
</dbReference>
<dbReference type="SUPFAM" id="SSF46785">
    <property type="entry name" value="Winged helix' DNA-binding domain"/>
    <property type="match status" value="1"/>
</dbReference>
<feature type="domain" description="HTH gntR-type" evidence="8">
    <location>
        <begin position="11"/>
        <end position="79"/>
    </location>
</feature>
<evidence type="ECO:0000256" key="6">
    <source>
        <dbReference type="ARBA" id="ARBA00023125"/>
    </source>
</evidence>
<dbReference type="GO" id="GO:0008483">
    <property type="term" value="F:transaminase activity"/>
    <property type="evidence" value="ECO:0007669"/>
    <property type="project" value="UniProtKB-KW"/>
</dbReference>
<comment type="caution">
    <text evidence="9">The sequence shown here is derived from an EMBL/GenBank/DDBJ whole genome shotgun (WGS) entry which is preliminary data.</text>
</comment>
<dbReference type="GO" id="GO:0003677">
    <property type="term" value="F:DNA binding"/>
    <property type="evidence" value="ECO:0007669"/>
    <property type="project" value="UniProtKB-KW"/>
</dbReference>
<dbReference type="Gene3D" id="3.40.640.10">
    <property type="entry name" value="Type I PLP-dependent aspartate aminotransferase-like (Major domain)"/>
    <property type="match status" value="1"/>
</dbReference>
<dbReference type="InterPro" id="IPR015421">
    <property type="entry name" value="PyrdxlP-dep_Trfase_major"/>
</dbReference>
<protein>
    <submittedName>
        <fullName evidence="9">PLP-dependent aminotransferase family protein</fullName>
    </submittedName>
</protein>
<gene>
    <name evidence="9" type="ORF">H7C19_05970</name>
</gene>
<sequence>MFGFIPAAEGGSILSQLCAFLREGITSGKLSPGIRLPPTRKVAQELRIARNIVIEVYEQLAAEGYLTSRVGSGTFIAEGIQVEAAPRLRSEPVPIPESALSSGSKENVIDFDAGTPDLRLFPRRLWHKYVKEIMDYGADVAFDYGDYQGIRVLREEIARYVYRVKGIRCNPDQILITSGTSEGLIMLASALSPLYRTAYVEDPTIGFVPDVLERLHYDIHPVPVDQHGMSLSRISPTDPAGLILLTPSHQYPTGSILSIQRRQQAVKLAEAAGHYIVEDDYDSEFRHNGGPVPPLQLLAPSRVIYAGTFSKTLSPALRIGFLIVPPPLLERVLQTKAGLNLTASGITQFALARFMADGHFDRHVHKMKAIYKKRRIFLVEQCQRRFGDQAQILGDEAGMHVQIAFGGARYANIDWQRSEAYGIRLSSLDDYARIKGRLPGKMVLGYGKLTEEEIGEGLRRLHAFVQSHTQP</sequence>
<evidence type="ECO:0000313" key="9">
    <source>
        <dbReference type="EMBL" id="MBB6670230.1"/>
    </source>
</evidence>
<dbReference type="InterPro" id="IPR036388">
    <property type="entry name" value="WH-like_DNA-bd_sf"/>
</dbReference>
<keyword evidence="3 9" id="KW-0032">Aminotransferase</keyword>
<dbReference type="InterPro" id="IPR015424">
    <property type="entry name" value="PyrdxlP-dep_Trfase"/>
</dbReference>
<reference evidence="9 10" key="1">
    <citation type="submission" date="2020-08" db="EMBL/GenBank/DDBJ databases">
        <title>Cohnella phylogeny.</title>
        <authorList>
            <person name="Dunlap C."/>
        </authorList>
    </citation>
    <scope>NUCLEOTIDE SEQUENCE [LARGE SCALE GENOMIC DNA]</scope>
    <source>
        <strain evidence="9 10">DSM 28246</strain>
    </source>
</reference>
<dbReference type="InterPro" id="IPR051446">
    <property type="entry name" value="HTH_trans_reg/aminotransferase"/>
</dbReference>
<dbReference type="PANTHER" id="PTHR46577:SF1">
    <property type="entry name" value="HTH-TYPE TRANSCRIPTIONAL REGULATORY PROTEIN GABR"/>
    <property type="match status" value="1"/>
</dbReference>
<evidence type="ECO:0000256" key="5">
    <source>
        <dbReference type="ARBA" id="ARBA00023015"/>
    </source>
</evidence>
<dbReference type="Pfam" id="PF00392">
    <property type="entry name" value="GntR"/>
    <property type="match status" value="1"/>
</dbReference>
<dbReference type="Gene3D" id="1.10.10.10">
    <property type="entry name" value="Winged helix-like DNA-binding domain superfamily/Winged helix DNA-binding domain"/>
    <property type="match status" value="1"/>
</dbReference>
<evidence type="ECO:0000256" key="7">
    <source>
        <dbReference type="ARBA" id="ARBA00023163"/>
    </source>
</evidence>
<evidence type="ECO:0000313" key="10">
    <source>
        <dbReference type="Proteomes" id="UP000547209"/>
    </source>
</evidence>
<proteinExistence type="inferred from homology"/>
<dbReference type="RefSeq" id="WP_185141673.1">
    <property type="nucleotide sequence ID" value="NZ_JACJVP010000007.1"/>
</dbReference>
<keyword evidence="9" id="KW-0808">Transferase</keyword>
<evidence type="ECO:0000256" key="3">
    <source>
        <dbReference type="ARBA" id="ARBA00022576"/>
    </source>
</evidence>
<dbReference type="InterPro" id="IPR000524">
    <property type="entry name" value="Tscrpt_reg_HTH_GntR"/>
</dbReference>
<comment type="similarity">
    <text evidence="2">In the C-terminal section; belongs to the class-I pyridoxal-phosphate-dependent aminotransferase family.</text>
</comment>